<dbReference type="AlphaFoldDB" id="A0A2M9BIA8"/>
<feature type="transmembrane region" description="Helical" evidence="1">
    <location>
        <begin position="141"/>
        <end position="167"/>
    </location>
</feature>
<evidence type="ECO:0000256" key="1">
    <source>
        <dbReference type="SAM" id="Phobius"/>
    </source>
</evidence>
<organism evidence="2 3">
    <name type="scientific">Mumia flava</name>
    <dbReference type="NCBI Taxonomy" id="1348852"/>
    <lineage>
        <taxon>Bacteria</taxon>
        <taxon>Bacillati</taxon>
        <taxon>Actinomycetota</taxon>
        <taxon>Actinomycetes</taxon>
        <taxon>Propionibacteriales</taxon>
        <taxon>Nocardioidaceae</taxon>
        <taxon>Mumia</taxon>
    </lineage>
</organism>
<feature type="transmembrane region" description="Helical" evidence="1">
    <location>
        <begin position="187"/>
        <end position="216"/>
    </location>
</feature>
<protein>
    <submittedName>
        <fullName evidence="2">Uncharacterized protein</fullName>
    </submittedName>
</protein>
<feature type="transmembrane region" description="Helical" evidence="1">
    <location>
        <begin position="258"/>
        <end position="280"/>
    </location>
</feature>
<feature type="transmembrane region" description="Helical" evidence="1">
    <location>
        <begin position="417"/>
        <end position="438"/>
    </location>
</feature>
<comment type="caution">
    <text evidence="2">The sequence shown here is derived from an EMBL/GenBank/DDBJ whole genome shotgun (WGS) entry which is preliminary data.</text>
</comment>
<reference evidence="2 3" key="1">
    <citation type="submission" date="2017-11" db="EMBL/GenBank/DDBJ databases">
        <title>Genomic Encyclopedia of Archaeal and Bacterial Type Strains, Phase II (KMG-II): From Individual Species to Whole Genera.</title>
        <authorList>
            <person name="Goeker M."/>
        </authorList>
    </citation>
    <scope>NUCLEOTIDE SEQUENCE [LARGE SCALE GENOMIC DNA]</scope>
    <source>
        <strain evidence="2 3">DSM 27763</strain>
    </source>
</reference>
<feature type="transmembrane region" description="Helical" evidence="1">
    <location>
        <begin position="386"/>
        <end position="405"/>
    </location>
</feature>
<dbReference type="Proteomes" id="UP000230842">
    <property type="component" value="Unassembled WGS sequence"/>
</dbReference>
<gene>
    <name evidence="2" type="ORF">CLV56_1907</name>
</gene>
<evidence type="ECO:0000313" key="3">
    <source>
        <dbReference type="Proteomes" id="UP000230842"/>
    </source>
</evidence>
<name>A0A2M9BIA8_9ACTN</name>
<keyword evidence="1" id="KW-0812">Transmembrane</keyword>
<dbReference type="EMBL" id="PGEZ01000001">
    <property type="protein sequence ID" value="PJJ57669.1"/>
    <property type="molecule type" value="Genomic_DNA"/>
</dbReference>
<keyword evidence="1" id="KW-0472">Membrane</keyword>
<keyword evidence="3" id="KW-1185">Reference proteome</keyword>
<dbReference type="OrthoDB" id="3348156at2"/>
<feature type="transmembrane region" description="Helical" evidence="1">
    <location>
        <begin position="20"/>
        <end position="40"/>
    </location>
</feature>
<sequence length="462" mass="47546">MVAPPVDPATPVDRCVEHRWWTPLRLLLITATLVCTLGLVTKAPCAVDDGARWFSDSGGAARLCASDLPAEYATSGLAEGTSPWGTDGGRWPAVSVSGPVGALQVGTAAVTRVVFGVDEEQRAAGDASRVEESPEVAREAVVYTGLVSVLLVVLLLLALGSLGRAALTRARLQCWPPWVRPVEALMPIAAAPLLVVLVGVGWDLLGVAITAAALAAWTRGRAATAGALLGLGTAAAGWPALVAVALVAAALLRHGEAVGRLVGTALAVVAAITLPALVLTGGDAVIGPLRGWIYDDDPVGSVWALLAEVGVSADERVVASLVIGLAAFAVCATFAWTVRGAVVTSTARVAFVLLAVVLGVGASYEPGYALWLLVPAVLARPAWRDLLVWQAAEIFAVCATWWHVAGTNDATSDGPDAVLVVAIALRIVVTAWFAVRLFTADPPQLRSDPPALAGARPRPAVH</sequence>
<feature type="transmembrane region" description="Helical" evidence="1">
    <location>
        <begin position="317"/>
        <end position="338"/>
    </location>
</feature>
<feature type="transmembrane region" description="Helical" evidence="1">
    <location>
        <begin position="228"/>
        <end position="252"/>
    </location>
</feature>
<proteinExistence type="predicted"/>
<evidence type="ECO:0000313" key="2">
    <source>
        <dbReference type="EMBL" id="PJJ57669.1"/>
    </source>
</evidence>
<feature type="transmembrane region" description="Helical" evidence="1">
    <location>
        <begin position="350"/>
        <end position="374"/>
    </location>
</feature>
<accession>A0A2M9BIA8</accession>
<dbReference type="RefSeq" id="WP_157805124.1">
    <property type="nucleotide sequence ID" value="NZ_PGEZ01000001.1"/>
</dbReference>
<keyword evidence="1" id="KW-1133">Transmembrane helix</keyword>